<evidence type="ECO:0000313" key="5">
    <source>
        <dbReference type="EMBL" id="MQL86286.1"/>
    </source>
</evidence>
<gene>
    <name evidence="5" type="ORF">Taro_018824</name>
</gene>
<evidence type="ECO:0000256" key="1">
    <source>
        <dbReference type="ARBA" id="ARBA00008894"/>
    </source>
</evidence>
<dbReference type="InterPro" id="IPR057135">
    <property type="entry name" value="At4g27190-like_LRR"/>
</dbReference>
<dbReference type="InterPro" id="IPR042197">
    <property type="entry name" value="Apaf_helical"/>
</dbReference>
<dbReference type="GO" id="GO:0043531">
    <property type="term" value="F:ADP binding"/>
    <property type="evidence" value="ECO:0007669"/>
    <property type="project" value="InterPro"/>
</dbReference>
<dbReference type="PRINTS" id="PR00364">
    <property type="entry name" value="DISEASERSIST"/>
</dbReference>
<dbReference type="Gene3D" id="1.10.8.430">
    <property type="entry name" value="Helical domain of apoptotic protease-activating factors"/>
    <property type="match status" value="1"/>
</dbReference>
<dbReference type="InterPro" id="IPR001611">
    <property type="entry name" value="Leu-rich_rpt"/>
</dbReference>
<dbReference type="GO" id="GO:0005524">
    <property type="term" value="F:ATP binding"/>
    <property type="evidence" value="ECO:0007669"/>
    <property type="project" value="UniProtKB-KW"/>
</dbReference>
<dbReference type="InterPro" id="IPR027417">
    <property type="entry name" value="P-loop_NTPase"/>
</dbReference>
<dbReference type="OrthoDB" id="593148at2759"/>
<dbReference type="InterPro" id="IPR032675">
    <property type="entry name" value="LRR_dom_sf"/>
</dbReference>
<keyword evidence="6" id="KW-1185">Reference proteome</keyword>
<evidence type="ECO:0000259" key="4">
    <source>
        <dbReference type="Pfam" id="PF23247"/>
    </source>
</evidence>
<keyword evidence="2" id="KW-0067">ATP-binding</keyword>
<dbReference type="InterPro" id="IPR002182">
    <property type="entry name" value="NB-ARC"/>
</dbReference>
<dbReference type="AlphaFoldDB" id="A0A843UUS2"/>
<dbReference type="Proteomes" id="UP000652761">
    <property type="component" value="Unassembled WGS sequence"/>
</dbReference>
<evidence type="ECO:0000259" key="3">
    <source>
        <dbReference type="Pfam" id="PF00931"/>
    </source>
</evidence>
<feature type="domain" description="Disease resistance protein At4g27190-like leucine-rich repeats" evidence="4">
    <location>
        <begin position="753"/>
        <end position="852"/>
    </location>
</feature>
<dbReference type="Gene3D" id="3.80.10.10">
    <property type="entry name" value="Ribonuclease Inhibitor"/>
    <property type="match status" value="3"/>
</dbReference>
<dbReference type="Pfam" id="PF23247">
    <property type="entry name" value="LRR_RPS2"/>
    <property type="match status" value="1"/>
</dbReference>
<feature type="domain" description="NB-ARC" evidence="3">
    <location>
        <begin position="9"/>
        <end position="173"/>
    </location>
</feature>
<dbReference type="SUPFAM" id="SSF52058">
    <property type="entry name" value="L domain-like"/>
    <property type="match status" value="1"/>
</dbReference>
<comment type="caution">
    <text evidence="5">The sequence shown here is derived from an EMBL/GenBank/DDBJ whole genome shotgun (WGS) entry which is preliminary data.</text>
</comment>
<keyword evidence="2" id="KW-0547">Nucleotide-binding</keyword>
<evidence type="ECO:0008006" key="7">
    <source>
        <dbReference type="Google" id="ProtNLM"/>
    </source>
</evidence>
<dbReference type="Pfam" id="PF00931">
    <property type="entry name" value="NB-ARC"/>
    <property type="match status" value="1"/>
</dbReference>
<sequence length="894" mass="98544">MSAGEPCVQRLLTSLRDPAVRRITLYGLGGIGKTWAARRALDCAEQQASLFQITVWVSLSPGSTLQQVQRMILEGLPAWTRGGHDPDWTHKQRVHAAMEGTKFLMVLDDLWLTEEDVLGAIGIPDHDPAVGSKVLVTTRSRRVLATTQPDLLIEMAGLPFRESMELFLEAAGEAAGESLLRNPLVDEVVGRCSGIPLAIALLGRALRGIADALPTLESALSAASSSLRHGNCNMVVYSAVKLAYRLLPSDATRELLLTCTFFSQCSAIEDLLPYCSYLDGTEGNNGTSVVSNTADENFQSILTELLNRGLVCHNGNGHLVVQEAIREVLLDIGRDGGRSYMRAGPGINRPPSQNVWGTYATIALLDTMIEALPENPGLCPWLSTLLLKGNHRLTGIPERFFSYTPRLSVLDLSQTRVEQLPESMVELPELRVLLLRRCVCLETLVITDGNSSKLEVLDLSGSTLLKGITWMPSLSPSLAVLNLSETSVENLGFLPRLANLRQLLLSGCRRLRSAPQLSWLAKLEQLDLSGTTLAGFPSGISELTQLKRLRLAGSMYTRVEWGMIHWLPQGLHWDQSSGSNITVEPVENGDDSAFISTCDPELFSSLERNSPLWESCFKKFHFLVECHPGAAGDAQFQRKGFIFRDVYFKTGHFARPERRDRHLQLRGVRGFPQCLAGVLFNSELVALNGVTSLQQLSDLGLADITGMKECWIERCDQMETVLDSQGVEFLGAGGCLGCLWVSNSASLTCLFGKTVGQARSFASLKHLSLDCCPSLTCVFPSAVLLQNLETFQIKFCDGLQAVFGEPVSGEDALPRLQTMRLWELPEIKYISDGVLPGLQNLKVKQCPMLKKIPVGTGDMNPLVRIVGESSWWNSLMWDDQTVKYRLLFRRWGRF</sequence>
<dbReference type="PANTHER" id="PTHR33463:SF204">
    <property type="entry name" value="NB-ARC DOMAIN-CONTAINING PROTEIN"/>
    <property type="match status" value="1"/>
</dbReference>
<organism evidence="5 6">
    <name type="scientific">Colocasia esculenta</name>
    <name type="common">Wild taro</name>
    <name type="synonym">Arum esculentum</name>
    <dbReference type="NCBI Taxonomy" id="4460"/>
    <lineage>
        <taxon>Eukaryota</taxon>
        <taxon>Viridiplantae</taxon>
        <taxon>Streptophyta</taxon>
        <taxon>Embryophyta</taxon>
        <taxon>Tracheophyta</taxon>
        <taxon>Spermatophyta</taxon>
        <taxon>Magnoliopsida</taxon>
        <taxon>Liliopsida</taxon>
        <taxon>Araceae</taxon>
        <taxon>Aroideae</taxon>
        <taxon>Colocasieae</taxon>
        <taxon>Colocasia</taxon>
    </lineage>
</organism>
<protein>
    <recommendedName>
        <fullName evidence="7">NB-ARC domain-containing protein</fullName>
    </recommendedName>
</protein>
<dbReference type="SUPFAM" id="SSF52540">
    <property type="entry name" value="P-loop containing nucleoside triphosphate hydrolases"/>
    <property type="match status" value="1"/>
</dbReference>
<evidence type="ECO:0000256" key="2">
    <source>
        <dbReference type="ARBA" id="ARBA00022840"/>
    </source>
</evidence>
<dbReference type="Pfam" id="PF13855">
    <property type="entry name" value="LRR_8"/>
    <property type="match status" value="1"/>
</dbReference>
<name>A0A843UUS2_COLES</name>
<dbReference type="InterPro" id="IPR050905">
    <property type="entry name" value="Plant_NBS-LRR"/>
</dbReference>
<reference evidence="5" key="1">
    <citation type="submission" date="2017-07" db="EMBL/GenBank/DDBJ databases">
        <title>Taro Niue Genome Assembly and Annotation.</title>
        <authorList>
            <person name="Atibalentja N."/>
            <person name="Keating K."/>
            <person name="Fields C.J."/>
        </authorList>
    </citation>
    <scope>NUCLEOTIDE SEQUENCE</scope>
    <source>
        <strain evidence="5">Niue_2</strain>
        <tissue evidence="5">Leaf</tissue>
    </source>
</reference>
<dbReference type="EMBL" id="NMUH01000889">
    <property type="protein sequence ID" value="MQL86286.1"/>
    <property type="molecule type" value="Genomic_DNA"/>
</dbReference>
<accession>A0A843UUS2</accession>
<dbReference type="Gene3D" id="3.40.50.300">
    <property type="entry name" value="P-loop containing nucleotide triphosphate hydrolases"/>
    <property type="match status" value="1"/>
</dbReference>
<comment type="similarity">
    <text evidence="1">Belongs to the disease resistance NB-LRR family.</text>
</comment>
<dbReference type="PANTHER" id="PTHR33463">
    <property type="entry name" value="NB-ARC DOMAIN-CONTAINING PROTEIN-RELATED"/>
    <property type="match status" value="1"/>
</dbReference>
<evidence type="ECO:0000313" key="6">
    <source>
        <dbReference type="Proteomes" id="UP000652761"/>
    </source>
</evidence>
<proteinExistence type="inferred from homology"/>